<dbReference type="InterPro" id="IPR013655">
    <property type="entry name" value="PAS_fold_3"/>
</dbReference>
<accession>A0AAX4HUG5</accession>
<keyword evidence="3" id="KW-0597">Phosphoprotein</keyword>
<dbReference type="NCBIfam" id="TIGR00229">
    <property type="entry name" value="sensory_box"/>
    <property type="match status" value="4"/>
</dbReference>
<dbReference type="InterPro" id="IPR036097">
    <property type="entry name" value="HisK_dim/P_sf"/>
</dbReference>
<keyword evidence="4" id="KW-0808">Transferase</keyword>
<evidence type="ECO:0000256" key="3">
    <source>
        <dbReference type="ARBA" id="ARBA00022553"/>
    </source>
</evidence>
<dbReference type="Proteomes" id="UP001324634">
    <property type="component" value="Chromosome"/>
</dbReference>
<dbReference type="InterPro" id="IPR036890">
    <property type="entry name" value="HATPase_C_sf"/>
</dbReference>
<dbReference type="SMART" id="SM00388">
    <property type="entry name" value="HisKA"/>
    <property type="match status" value="1"/>
</dbReference>
<dbReference type="PANTHER" id="PTHR43304">
    <property type="entry name" value="PHYTOCHROME-LIKE PROTEIN CPH1"/>
    <property type="match status" value="1"/>
</dbReference>
<keyword evidence="5" id="KW-0418">Kinase</keyword>
<dbReference type="SMART" id="SM00086">
    <property type="entry name" value="PAC"/>
    <property type="match status" value="4"/>
</dbReference>
<dbReference type="CDD" id="cd00130">
    <property type="entry name" value="PAS"/>
    <property type="match status" value="4"/>
</dbReference>
<dbReference type="InterPro" id="IPR035965">
    <property type="entry name" value="PAS-like_dom_sf"/>
</dbReference>
<feature type="domain" description="PAS" evidence="7">
    <location>
        <begin position="124"/>
        <end position="194"/>
    </location>
</feature>
<dbReference type="Gene3D" id="3.30.565.10">
    <property type="entry name" value="Histidine kinase-like ATPase, C-terminal domain"/>
    <property type="match status" value="1"/>
</dbReference>
<dbReference type="SUPFAM" id="SSF47384">
    <property type="entry name" value="Homodimeric domain of signal transducing histidine kinase"/>
    <property type="match status" value="1"/>
</dbReference>
<comment type="catalytic activity">
    <reaction evidence="1">
        <text>ATP + protein L-histidine = ADP + protein N-phospho-L-histidine.</text>
        <dbReference type="EC" id="2.7.13.3"/>
    </reaction>
</comment>
<dbReference type="Pfam" id="PF02518">
    <property type="entry name" value="HATPase_c"/>
    <property type="match status" value="1"/>
</dbReference>
<dbReference type="PROSITE" id="PS50113">
    <property type="entry name" value="PAC"/>
    <property type="match status" value="3"/>
</dbReference>
<dbReference type="KEGG" id="psti:SOO65_07565"/>
<dbReference type="SUPFAM" id="SSF55874">
    <property type="entry name" value="ATPase domain of HSP90 chaperone/DNA topoisomerase II/histidine kinase"/>
    <property type="match status" value="1"/>
</dbReference>
<feature type="domain" description="PAS" evidence="7">
    <location>
        <begin position="364"/>
        <end position="436"/>
    </location>
</feature>
<evidence type="ECO:0000259" key="6">
    <source>
        <dbReference type="PROSITE" id="PS50109"/>
    </source>
</evidence>
<dbReference type="InterPro" id="IPR000014">
    <property type="entry name" value="PAS"/>
</dbReference>
<gene>
    <name evidence="9" type="ORF">SOO65_07565</name>
</gene>
<evidence type="ECO:0000259" key="8">
    <source>
        <dbReference type="PROSITE" id="PS50113"/>
    </source>
</evidence>
<dbReference type="PRINTS" id="PR00344">
    <property type="entry name" value="BCTRLSENSOR"/>
</dbReference>
<feature type="domain" description="PAC" evidence="8">
    <location>
        <begin position="439"/>
        <end position="491"/>
    </location>
</feature>
<dbReference type="CDD" id="cd00075">
    <property type="entry name" value="HATPase"/>
    <property type="match status" value="1"/>
</dbReference>
<reference evidence="9 10" key="1">
    <citation type="submission" date="2023-11" db="EMBL/GenBank/DDBJ databases">
        <title>Peredibacter starrii A3.12.</title>
        <authorList>
            <person name="Mitchell R.J."/>
        </authorList>
    </citation>
    <scope>NUCLEOTIDE SEQUENCE [LARGE SCALE GENOMIC DNA]</scope>
    <source>
        <strain evidence="9 10">A3.12</strain>
    </source>
</reference>
<dbReference type="InterPro" id="IPR052162">
    <property type="entry name" value="Sensor_kinase/Photoreceptor"/>
</dbReference>
<dbReference type="PROSITE" id="PS50109">
    <property type="entry name" value="HIS_KIN"/>
    <property type="match status" value="1"/>
</dbReference>
<dbReference type="EC" id="2.7.13.3" evidence="2"/>
<dbReference type="FunFam" id="3.30.450.20:FF:000099">
    <property type="entry name" value="Sensory box sensor histidine kinase"/>
    <property type="match status" value="3"/>
</dbReference>
<dbReference type="InterPro" id="IPR003594">
    <property type="entry name" value="HATPase_dom"/>
</dbReference>
<dbReference type="SMART" id="SM00387">
    <property type="entry name" value="HATPase_c"/>
    <property type="match status" value="1"/>
</dbReference>
<dbReference type="PANTHER" id="PTHR43304:SF1">
    <property type="entry name" value="PAC DOMAIN-CONTAINING PROTEIN"/>
    <property type="match status" value="1"/>
</dbReference>
<dbReference type="InterPro" id="IPR000700">
    <property type="entry name" value="PAS-assoc_C"/>
</dbReference>
<feature type="domain" description="Histidine kinase" evidence="6">
    <location>
        <begin position="509"/>
        <end position="730"/>
    </location>
</feature>
<dbReference type="SUPFAM" id="SSF55785">
    <property type="entry name" value="PYP-like sensor domain (PAS domain)"/>
    <property type="match status" value="4"/>
</dbReference>
<dbReference type="Pfam" id="PF00512">
    <property type="entry name" value="HisKA"/>
    <property type="match status" value="1"/>
</dbReference>
<dbReference type="Gene3D" id="3.30.450.20">
    <property type="entry name" value="PAS domain"/>
    <property type="match status" value="4"/>
</dbReference>
<dbReference type="Gene3D" id="1.10.287.130">
    <property type="match status" value="1"/>
</dbReference>
<keyword evidence="10" id="KW-1185">Reference proteome</keyword>
<dbReference type="SMART" id="SM00091">
    <property type="entry name" value="PAS"/>
    <property type="match status" value="4"/>
</dbReference>
<dbReference type="AlphaFoldDB" id="A0AAX4HUG5"/>
<dbReference type="InterPro" id="IPR003661">
    <property type="entry name" value="HisK_dim/P_dom"/>
</dbReference>
<feature type="domain" description="PAC" evidence="8">
    <location>
        <begin position="197"/>
        <end position="249"/>
    </location>
</feature>
<proteinExistence type="predicted"/>
<dbReference type="CDD" id="cd00082">
    <property type="entry name" value="HisKA"/>
    <property type="match status" value="1"/>
</dbReference>
<dbReference type="PROSITE" id="PS50112">
    <property type="entry name" value="PAS"/>
    <property type="match status" value="4"/>
</dbReference>
<feature type="domain" description="PAS" evidence="7">
    <location>
        <begin position="5"/>
        <end position="75"/>
    </location>
</feature>
<organism evidence="9 10">
    <name type="scientific">Peredibacter starrii</name>
    <dbReference type="NCBI Taxonomy" id="28202"/>
    <lineage>
        <taxon>Bacteria</taxon>
        <taxon>Pseudomonadati</taxon>
        <taxon>Bdellovibrionota</taxon>
        <taxon>Bacteriovoracia</taxon>
        <taxon>Bacteriovoracales</taxon>
        <taxon>Bacteriovoracaceae</taxon>
        <taxon>Peredibacter</taxon>
    </lineage>
</organism>
<dbReference type="InterPro" id="IPR004358">
    <property type="entry name" value="Sig_transdc_His_kin-like_C"/>
</dbReference>
<dbReference type="InterPro" id="IPR005467">
    <property type="entry name" value="His_kinase_dom"/>
</dbReference>
<evidence type="ECO:0000313" key="9">
    <source>
        <dbReference type="EMBL" id="WPU66600.1"/>
    </source>
</evidence>
<feature type="domain" description="PAS" evidence="7">
    <location>
        <begin position="239"/>
        <end position="314"/>
    </location>
</feature>
<dbReference type="EMBL" id="CP139487">
    <property type="protein sequence ID" value="WPU66600.1"/>
    <property type="molecule type" value="Genomic_DNA"/>
</dbReference>
<evidence type="ECO:0000313" key="10">
    <source>
        <dbReference type="Proteomes" id="UP001324634"/>
    </source>
</evidence>
<evidence type="ECO:0000256" key="2">
    <source>
        <dbReference type="ARBA" id="ARBA00012438"/>
    </source>
</evidence>
<evidence type="ECO:0000256" key="4">
    <source>
        <dbReference type="ARBA" id="ARBA00022679"/>
    </source>
</evidence>
<feature type="domain" description="PAC" evidence="8">
    <location>
        <begin position="78"/>
        <end position="130"/>
    </location>
</feature>
<dbReference type="GO" id="GO:0000155">
    <property type="term" value="F:phosphorelay sensor kinase activity"/>
    <property type="evidence" value="ECO:0007669"/>
    <property type="project" value="InterPro"/>
</dbReference>
<name>A0AAX4HUG5_9BACT</name>
<dbReference type="Pfam" id="PF08447">
    <property type="entry name" value="PAS_3"/>
    <property type="match status" value="4"/>
</dbReference>
<dbReference type="RefSeq" id="WP_321398975.1">
    <property type="nucleotide sequence ID" value="NZ_CP139487.1"/>
</dbReference>
<protein>
    <recommendedName>
        <fullName evidence="2">histidine kinase</fullName>
        <ecNumber evidence="2">2.7.13.3</ecNumber>
    </recommendedName>
</protein>
<evidence type="ECO:0000256" key="1">
    <source>
        <dbReference type="ARBA" id="ARBA00000085"/>
    </source>
</evidence>
<dbReference type="InterPro" id="IPR001610">
    <property type="entry name" value="PAC"/>
</dbReference>
<sequence>MKDISAVQFKQIAEAIPHIVWTADTNGDIDYVSKQAIDYSGTSREEQLGMKWLQFVHPDDKEKALSTWMKAVHSGQMFDMEYRLRRHDNKYFWMKACAVPIHDPDGKITKWFGTCTDINDSKLAQIRYERNIDITPALLWATNQDGSNIYLNQQWLDFTGQTPEEGHGKGWLNTIHPDDRERISKLVQEAQAKREKFRFEYRIKHKDGVYRWAVDSGNPRYDQDGNYQGYSGVVFDIQDQKDVRELLENFWNLPGNMLAISDTKTSHFIELSPAWEVTLGYTVEEIKGRTWMSFVHPDDMKDTMKQGAKLLDGERLIGFENRYRTKNGDWVWLSWTVHPVGEKLYCRVTDVTERKLALQRLEESEKRFRFYTEAMPQMFFIADPKGNITFFNKRHYEYFGINPEDDEGWKWTEQQIHHPDDLNRTIVTWQKSLRTGVPYQIEYRLRRHDGVYRWHLGLAIPIRDENGNIREWLGTNTDIHDAKTATEELKDLTKKLQAALQSRDEFISIASHELKTPITSIKLKNQMQLRALAQKSASALDPEKVENLAHETDVQISRLARLVNDMLDVSKIRLGQFTLNKERVLMSELVKHVIQYMTPEFHENKCPVPEVRIIKDAQGDWDRIRIEQIIQNILSNGIKYSDCDSLRITIDLKGDFICVAIKDQGPGISEELQERIFERFERGVKASEISGMGLGLFISQQIALAHHGKITVKSKLGEGCTFTLALPISK</sequence>
<evidence type="ECO:0000259" key="7">
    <source>
        <dbReference type="PROSITE" id="PS50112"/>
    </source>
</evidence>
<evidence type="ECO:0000256" key="5">
    <source>
        <dbReference type="ARBA" id="ARBA00022777"/>
    </source>
</evidence>